<organism evidence="1 2">
    <name type="scientific">Fusarium oxysporum</name>
    <name type="common">Fusarium vascular wilt</name>
    <dbReference type="NCBI Taxonomy" id="5507"/>
    <lineage>
        <taxon>Eukaryota</taxon>
        <taxon>Fungi</taxon>
        <taxon>Dikarya</taxon>
        <taxon>Ascomycota</taxon>
        <taxon>Pezizomycotina</taxon>
        <taxon>Sordariomycetes</taxon>
        <taxon>Hypocreomycetidae</taxon>
        <taxon>Hypocreales</taxon>
        <taxon>Nectriaceae</taxon>
        <taxon>Fusarium</taxon>
        <taxon>Fusarium oxysporum species complex</taxon>
    </lineage>
</organism>
<dbReference type="VEuPathDB" id="FungiDB:FOMG_13454"/>
<reference evidence="1 2" key="1">
    <citation type="journal article" date="2018" name="Sci. Rep.">
        <title>Characterisation of pathogen-specific regions and novel effector candidates in Fusarium oxysporum f. sp. cepae.</title>
        <authorList>
            <person name="Armitage A.D."/>
            <person name="Taylor A."/>
            <person name="Sobczyk M.K."/>
            <person name="Baxter L."/>
            <person name="Greenfield B.P."/>
            <person name="Bates H.J."/>
            <person name="Wilson F."/>
            <person name="Jackson A.C."/>
            <person name="Ott S."/>
            <person name="Harrison R.J."/>
            <person name="Clarkson J.P."/>
        </authorList>
    </citation>
    <scope>NUCLEOTIDE SEQUENCE [LARGE SCALE GENOMIC DNA]</scope>
    <source>
        <strain evidence="1 2">Fo_A13</strain>
    </source>
</reference>
<protein>
    <submittedName>
        <fullName evidence="1">Uncharacterized protein</fullName>
    </submittedName>
</protein>
<dbReference type="AlphaFoldDB" id="A0A420NGT6"/>
<evidence type="ECO:0000313" key="2">
    <source>
        <dbReference type="Proteomes" id="UP000285084"/>
    </source>
</evidence>
<dbReference type="VEuPathDB" id="FungiDB:FOC1_g10008828"/>
<dbReference type="VEuPathDB" id="FungiDB:FOXG_22479"/>
<dbReference type="VEuPathDB" id="FungiDB:FOC4_g10002687"/>
<dbReference type="Proteomes" id="UP000285084">
    <property type="component" value="Unassembled WGS sequence"/>
</dbReference>
<name>A0A420NGT6_FUSOX</name>
<sequence>MGKLGSDFSIDIGSVHFNYRQCAARAIVAEAAIQTAMMMDPHKANDFRIFDKMEDQFIETKDVVPRVAKLITPGMIESALRISVNAQAAGEELSRLYPKLPPINGSLSDDANRFVEAFIRYTNQGDNNEVSEFLGGIVQTAVYAGSPNFDGIIRAIGESQASVTDMSTHVEILCHRALIGDTALQGLIAIPLDQMMKNGLFDHFVGTVGKIGRTVIAIAPAITQNVLGTIKQDE</sequence>
<dbReference type="VEuPathDB" id="FungiDB:FOIG_16142"/>
<dbReference type="EMBL" id="MRCX01000032">
    <property type="protein sequence ID" value="RKK79473.1"/>
    <property type="molecule type" value="Genomic_DNA"/>
</dbReference>
<dbReference type="VEuPathDB" id="FungiDB:FOZG_16562"/>
<gene>
    <name evidence="1" type="ORF">BFJ69_g4901</name>
</gene>
<accession>A0A420NGT6</accession>
<evidence type="ECO:0000313" key="1">
    <source>
        <dbReference type="EMBL" id="RKK79473.1"/>
    </source>
</evidence>
<dbReference type="VEuPathDB" id="FungiDB:HZS61_005644"/>
<comment type="caution">
    <text evidence="1">The sequence shown here is derived from an EMBL/GenBank/DDBJ whole genome shotgun (WGS) entry which is preliminary data.</text>
</comment>
<proteinExistence type="predicted"/>